<dbReference type="InterPro" id="IPR001173">
    <property type="entry name" value="Glyco_trans_2-like"/>
</dbReference>
<sequence>MNLSEKPLISIIIPCYNAEKYIHSCIGSVIDQPYKNWECVLINDGSKDKTLEILEEVSSGDHRFKVLSQENQGLSATRNLGIENAKGDYLFFLDSDDLIAENALQLFIDELDTESEILTGITLTVNGENLEKISQLKHPKEGDILFGNNKQEVLLRTMESGLAPVAQNRLYSRLFLEKFNLKFKDGILHEDELWFFETMFLATNVKFIDQETYLYRTDNAESITKNIGERNLNSYLEILEVVFQKYYQNNSDPYKKAVVERYLQYLKKLIIDFSIREKSKLGHAARLRLEGTLKKIHTHSDEFKLLSDKNENYYKALNKLSLFSFDIIEKHFFKNPVNSIRKRYKLFKIKYLLK</sequence>
<dbReference type="PANTHER" id="PTHR22916">
    <property type="entry name" value="GLYCOSYLTRANSFERASE"/>
    <property type="match status" value="1"/>
</dbReference>
<organism evidence="4 5">
    <name type="scientific">Epilithonimonas lactis</name>
    <dbReference type="NCBI Taxonomy" id="421072"/>
    <lineage>
        <taxon>Bacteria</taxon>
        <taxon>Pseudomonadati</taxon>
        <taxon>Bacteroidota</taxon>
        <taxon>Flavobacteriia</taxon>
        <taxon>Flavobacteriales</taxon>
        <taxon>Weeksellaceae</taxon>
        <taxon>Chryseobacterium group</taxon>
        <taxon>Epilithonimonas</taxon>
    </lineage>
</organism>
<dbReference type="Gene3D" id="3.90.550.10">
    <property type="entry name" value="Spore Coat Polysaccharide Biosynthesis Protein SpsA, Chain A"/>
    <property type="match status" value="1"/>
</dbReference>
<dbReference type="GO" id="GO:0016758">
    <property type="term" value="F:hexosyltransferase activity"/>
    <property type="evidence" value="ECO:0007669"/>
    <property type="project" value="UniProtKB-ARBA"/>
</dbReference>
<dbReference type="PANTHER" id="PTHR22916:SF51">
    <property type="entry name" value="GLYCOSYLTRANSFERASE EPSH-RELATED"/>
    <property type="match status" value="1"/>
</dbReference>
<evidence type="ECO:0000259" key="3">
    <source>
        <dbReference type="Pfam" id="PF00535"/>
    </source>
</evidence>
<accession>A0A085BEA8</accession>
<keyword evidence="5" id="KW-1185">Reference proteome</keyword>
<dbReference type="Proteomes" id="UP000028623">
    <property type="component" value="Unassembled WGS sequence"/>
</dbReference>
<dbReference type="EMBL" id="JPLY01000004">
    <property type="protein sequence ID" value="KFC20803.1"/>
    <property type="molecule type" value="Genomic_DNA"/>
</dbReference>
<name>A0A085BEA8_9FLAO</name>
<reference evidence="4 5" key="1">
    <citation type="submission" date="2014-07" db="EMBL/GenBank/DDBJ databases">
        <title>Epilithonimonas lactis LMG 22401 Genome.</title>
        <authorList>
            <person name="Pipes S.E."/>
            <person name="Stropko S.J."/>
        </authorList>
    </citation>
    <scope>NUCLEOTIDE SEQUENCE [LARGE SCALE GENOMIC DNA]</scope>
    <source>
        <strain evidence="4 5">LMG 24401</strain>
    </source>
</reference>
<dbReference type="SUPFAM" id="SSF53448">
    <property type="entry name" value="Nucleotide-diphospho-sugar transferases"/>
    <property type="match status" value="1"/>
</dbReference>
<evidence type="ECO:0000313" key="4">
    <source>
        <dbReference type="EMBL" id="KFC20803.1"/>
    </source>
</evidence>
<comment type="caution">
    <text evidence="4">The sequence shown here is derived from an EMBL/GenBank/DDBJ whole genome shotgun (WGS) entry which is preliminary data.</text>
</comment>
<gene>
    <name evidence="4" type="ORF">IO89_11190</name>
</gene>
<keyword evidence="2" id="KW-0808">Transferase</keyword>
<dbReference type="InterPro" id="IPR029044">
    <property type="entry name" value="Nucleotide-diphossugar_trans"/>
</dbReference>
<evidence type="ECO:0000256" key="1">
    <source>
        <dbReference type="ARBA" id="ARBA00022676"/>
    </source>
</evidence>
<evidence type="ECO:0000313" key="5">
    <source>
        <dbReference type="Proteomes" id="UP000028623"/>
    </source>
</evidence>
<protein>
    <recommendedName>
        <fullName evidence="3">Glycosyltransferase 2-like domain-containing protein</fullName>
    </recommendedName>
</protein>
<proteinExistence type="predicted"/>
<dbReference type="OrthoDB" id="396512at2"/>
<feature type="domain" description="Glycosyltransferase 2-like" evidence="3">
    <location>
        <begin position="10"/>
        <end position="144"/>
    </location>
</feature>
<dbReference type="CDD" id="cd00761">
    <property type="entry name" value="Glyco_tranf_GTA_type"/>
    <property type="match status" value="1"/>
</dbReference>
<dbReference type="STRING" id="421072.SAMN04488097_0110"/>
<dbReference type="Pfam" id="PF00535">
    <property type="entry name" value="Glycos_transf_2"/>
    <property type="match status" value="1"/>
</dbReference>
<keyword evidence="1" id="KW-0328">Glycosyltransferase</keyword>
<dbReference type="AlphaFoldDB" id="A0A085BEA8"/>
<dbReference type="eggNOG" id="COG0463">
    <property type="taxonomic scope" value="Bacteria"/>
</dbReference>
<dbReference type="RefSeq" id="WP_034976358.1">
    <property type="nucleotide sequence ID" value="NZ_FOFI01000001.1"/>
</dbReference>
<evidence type="ECO:0000256" key="2">
    <source>
        <dbReference type="ARBA" id="ARBA00022679"/>
    </source>
</evidence>